<accession>A0A0V0TXF9</accession>
<proteinExistence type="predicted"/>
<comment type="caution">
    <text evidence="1">The sequence shown here is derived from an EMBL/GenBank/DDBJ whole genome shotgun (WGS) entry which is preliminary data.</text>
</comment>
<reference evidence="1 2" key="1">
    <citation type="submission" date="2015-01" db="EMBL/GenBank/DDBJ databases">
        <title>Evolution of Trichinella species and genotypes.</title>
        <authorList>
            <person name="Korhonen P.K."/>
            <person name="Edoardo P."/>
            <person name="Giuseppe L.R."/>
            <person name="Gasser R.B."/>
        </authorList>
    </citation>
    <scope>NUCLEOTIDE SEQUENCE [LARGE SCALE GENOMIC DNA]</scope>
    <source>
        <strain evidence="1">ISS417</strain>
    </source>
</reference>
<dbReference type="EMBL" id="JYDJ01000116">
    <property type="protein sequence ID" value="KRX43552.1"/>
    <property type="molecule type" value="Genomic_DNA"/>
</dbReference>
<gene>
    <name evidence="1" type="ORF">T05_7061</name>
</gene>
<organism evidence="1 2">
    <name type="scientific">Trichinella murrelli</name>
    <dbReference type="NCBI Taxonomy" id="144512"/>
    <lineage>
        <taxon>Eukaryota</taxon>
        <taxon>Metazoa</taxon>
        <taxon>Ecdysozoa</taxon>
        <taxon>Nematoda</taxon>
        <taxon>Enoplea</taxon>
        <taxon>Dorylaimia</taxon>
        <taxon>Trichinellida</taxon>
        <taxon>Trichinellidae</taxon>
        <taxon>Trichinella</taxon>
    </lineage>
</organism>
<protein>
    <submittedName>
        <fullName evidence="1">Uncharacterized protein</fullName>
    </submittedName>
</protein>
<sequence length="59" mass="6843">MHKTTTAQVQRPHKYYSRSCDVITPLVHTQQPQNYLDSCVGVILRCGFAVVFDKKNKQY</sequence>
<dbReference type="Proteomes" id="UP000055048">
    <property type="component" value="Unassembled WGS sequence"/>
</dbReference>
<name>A0A0V0TXF9_9BILA</name>
<evidence type="ECO:0000313" key="1">
    <source>
        <dbReference type="EMBL" id="KRX43552.1"/>
    </source>
</evidence>
<keyword evidence="2" id="KW-1185">Reference proteome</keyword>
<dbReference type="AlphaFoldDB" id="A0A0V0TXF9"/>
<evidence type="ECO:0000313" key="2">
    <source>
        <dbReference type="Proteomes" id="UP000055048"/>
    </source>
</evidence>